<comment type="catalytic activity">
    <reaction evidence="14">
        <text>a di-trans,poly-cis-dolichyl beta-D-mannosyl phosphate + L-threonyl-[protein] = 3-O-(alpha-D-mannosyl)-L-threonyl-[protein] + a di-trans,poly-cis-dolichyl phosphate + H(+)</text>
        <dbReference type="Rhea" id="RHEA:53396"/>
        <dbReference type="Rhea" id="RHEA-COMP:11060"/>
        <dbReference type="Rhea" id="RHEA-COMP:13547"/>
        <dbReference type="Rhea" id="RHEA-COMP:19498"/>
        <dbReference type="Rhea" id="RHEA-COMP:19501"/>
        <dbReference type="ChEBI" id="CHEBI:15378"/>
        <dbReference type="ChEBI" id="CHEBI:30013"/>
        <dbReference type="ChEBI" id="CHEBI:57683"/>
        <dbReference type="ChEBI" id="CHEBI:58211"/>
        <dbReference type="ChEBI" id="CHEBI:137323"/>
        <dbReference type="EC" id="2.4.1.109"/>
    </reaction>
</comment>
<keyword evidence="10 16" id="KW-0802">TPR repeat</keyword>
<dbReference type="PROSITE" id="PS50005">
    <property type="entry name" value="TPR"/>
    <property type="match status" value="5"/>
</dbReference>
<evidence type="ECO:0000256" key="5">
    <source>
        <dbReference type="ARBA" id="ARBA00007882"/>
    </source>
</evidence>
<keyword evidence="11" id="KW-0256">Endoplasmic reticulum</keyword>
<evidence type="ECO:0000256" key="15">
    <source>
        <dbReference type="ARBA" id="ARBA00045102"/>
    </source>
</evidence>
<dbReference type="Pfam" id="PF13414">
    <property type="entry name" value="TPR_11"/>
    <property type="match status" value="1"/>
</dbReference>
<dbReference type="PANTHER" id="PTHR44395">
    <property type="match status" value="1"/>
</dbReference>
<gene>
    <name evidence="19" type="ORF">B4U79_01344</name>
</gene>
<feature type="transmembrane region" description="Helical" evidence="17">
    <location>
        <begin position="183"/>
        <end position="203"/>
    </location>
</feature>
<feature type="transmembrane region" description="Helical" evidence="17">
    <location>
        <begin position="458"/>
        <end position="476"/>
    </location>
</feature>
<keyword evidence="20" id="KW-1185">Reference proteome</keyword>
<keyword evidence="9" id="KW-0677">Repeat</keyword>
<dbReference type="InterPro" id="IPR019734">
    <property type="entry name" value="TPR_rpt"/>
</dbReference>
<dbReference type="EMBL" id="NCKU01001864">
    <property type="protein sequence ID" value="RWS11056.1"/>
    <property type="molecule type" value="Genomic_DNA"/>
</dbReference>
<evidence type="ECO:0000256" key="7">
    <source>
        <dbReference type="ARBA" id="ARBA00022679"/>
    </source>
</evidence>
<evidence type="ECO:0000313" key="19">
    <source>
        <dbReference type="EMBL" id="RWS11056.1"/>
    </source>
</evidence>
<feature type="transmembrane region" description="Helical" evidence="17">
    <location>
        <begin position="279"/>
        <end position="300"/>
    </location>
</feature>
<proteinExistence type="inferred from homology"/>
<dbReference type="Gene3D" id="1.25.40.10">
    <property type="entry name" value="Tetratricopeptide repeat domain"/>
    <property type="match status" value="4"/>
</dbReference>
<evidence type="ECO:0000256" key="1">
    <source>
        <dbReference type="ARBA" id="ARBA00003582"/>
    </source>
</evidence>
<evidence type="ECO:0000256" key="12">
    <source>
        <dbReference type="ARBA" id="ARBA00022989"/>
    </source>
</evidence>
<dbReference type="InterPro" id="IPR013618">
    <property type="entry name" value="TMTC_DUF1736"/>
</dbReference>
<name>A0A443R710_9ACAR</name>
<evidence type="ECO:0000256" key="3">
    <source>
        <dbReference type="ARBA" id="ARBA00004240"/>
    </source>
</evidence>
<feature type="transmembrane region" description="Helical" evidence="17">
    <location>
        <begin position="239"/>
        <end position="258"/>
    </location>
</feature>
<dbReference type="EC" id="2.4.1.109" evidence="6"/>
<evidence type="ECO:0000256" key="14">
    <source>
        <dbReference type="ARBA" id="ARBA00045085"/>
    </source>
</evidence>
<evidence type="ECO:0000256" key="4">
    <source>
        <dbReference type="ARBA" id="ARBA00004922"/>
    </source>
</evidence>
<evidence type="ECO:0000256" key="9">
    <source>
        <dbReference type="ARBA" id="ARBA00022737"/>
    </source>
</evidence>
<evidence type="ECO:0000256" key="17">
    <source>
        <dbReference type="SAM" id="Phobius"/>
    </source>
</evidence>
<dbReference type="Pfam" id="PF13181">
    <property type="entry name" value="TPR_8"/>
    <property type="match status" value="3"/>
</dbReference>
<comment type="subcellular location">
    <subcellularLocation>
        <location evidence="3">Endoplasmic reticulum</location>
    </subcellularLocation>
    <subcellularLocation>
        <location evidence="2">Membrane</location>
        <topology evidence="2">Multi-pass membrane protein</topology>
    </subcellularLocation>
</comment>
<dbReference type="PROSITE" id="PS50293">
    <property type="entry name" value="TPR_REGION"/>
    <property type="match status" value="2"/>
</dbReference>
<protein>
    <recommendedName>
        <fullName evidence="6">dolichyl-phosphate-mannose--protein mannosyltransferase</fullName>
        <ecNumber evidence="6">2.4.1.109</ecNumber>
    </recommendedName>
</protein>
<dbReference type="STRING" id="1965070.A0A443R710"/>
<feature type="transmembrane region" description="Helical" evidence="17">
    <location>
        <begin position="419"/>
        <end position="438"/>
    </location>
</feature>
<evidence type="ECO:0000256" key="16">
    <source>
        <dbReference type="PROSITE-ProRule" id="PRU00339"/>
    </source>
</evidence>
<evidence type="ECO:0000256" key="6">
    <source>
        <dbReference type="ARBA" id="ARBA00012839"/>
    </source>
</evidence>
<feature type="domain" description="DUF1736" evidence="18">
    <location>
        <begin position="303"/>
        <end position="374"/>
    </location>
</feature>
<accession>A0A443R710</accession>
<dbReference type="AlphaFoldDB" id="A0A443R710"/>
<comment type="similarity">
    <text evidence="5">Belongs to the TMTC family.</text>
</comment>
<dbReference type="SUPFAM" id="SSF48452">
    <property type="entry name" value="TPR-like"/>
    <property type="match status" value="2"/>
</dbReference>
<feature type="repeat" description="TPR" evidence="16">
    <location>
        <begin position="533"/>
        <end position="566"/>
    </location>
</feature>
<feature type="repeat" description="TPR" evidence="16">
    <location>
        <begin position="721"/>
        <end position="754"/>
    </location>
</feature>
<comment type="function">
    <text evidence="1">Transfers mannosyl residues to the hydroxyl group of serine or threonine residues.</text>
</comment>
<dbReference type="Pfam" id="PF14559">
    <property type="entry name" value="TPR_19"/>
    <property type="match status" value="1"/>
</dbReference>
<organism evidence="19 20">
    <name type="scientific">Dinothrombium tinctorium</name>
    <dbReference type="NCBI Taxonomy" id="1965070"/>
    <lineage>
        <taxon>Eukaryota</taxon>
        <taxon>Metazoa</taxon>
        <taxon>Ecdysozoa</taxon>
        <taxon>Arthropoda</taxon>
        <taxon>Chelicerata</taxon>
        <taxon>Arachnida</taxon>
        <taxon>Acari</taxon>
        <taxon>Acariformes</taxon>
        <taxon>Trombidiformes</taxon>
        <taxon>Prostigmata</taxon>
        <taxon>Anystina</taxon>
        <taxon>Parasitengona</taxon>
        <taxon>Trombidioidea</taxon>
        <taxon>Trombidiidae</taxon>
        <taxon>Dinothrombium</taxon>
    </lineage>
</organism>
<feature type="transmembrane region" description="Helical" evidence="17">
    <location>
        <begin position="388"/>
        <end position="407"/>
    </location>
</feature>
<evidence type="ECO:0000256" key="8">
    <source>
        <dbReference type="ARBA" id="ARBA00022692"/>
    </source>
</evidence>
<evidence type="ECO:0000256" key="2">
    <source>
        <dbReference type="ARBA" id="ARBA00004141"/>
    </source>
</evidence>
<dbReference type="GO" id="GO:0005783">
    <property type="term" value="C:endoplasmic reticulum"/>
    <property type="evidence" value="ECO:0007669"/>
    <property type="project" value="UniProtKB-SubCell"/>
</dbReference>
<feature type="transmembrane region" description="Helical" evidence="17">
    <location>
        <begin position="215"/>
        <end position="233"/>
    </location>
</feature>
<keyword evidence="8 17" id="KW-0812">Transmembrane</keyword>
<feature type="repeat" description="TPR" evidence="16">
    <location>
        <begin position="616"/>
        <end position="649"/>
    </location>
</feature>
<sequence length="886" mass="101068">MSARFTGKTAINYDLNNGSMSRNCSTQPSDLSNGSGKCFAKVKNGERTNVPPRWHWLLVAAVAFTVYSNSLKCGFAFDDMSAIRDNRDLRPQTSVLQLFINDFWGTQIRKEQSHKSYRPLCVLTFRLNYLIHELRPFGYHLVNVVLHVVVCLIYHRLCNIFMPHIASLVSALLFAVHPVHSEAVTGVVGRAELLSTMFFLFAFHAYINATKRRSVTCWSLILLCVILTVLATLCKEQGITVIAVCLFHELFIGQKINLASILQSLKASKTPIPQRIKESFLRIIVLVISTLCILVFRLQIMGSQLPVFTKFDNPAAAAETPTRQLTYNFLLAANAWLLLFPFHLCCDWTMGTIMLIESVFDARNMATLLFYVVFAVLIWNMVRRSEPILVLGLSLIIFPFLPASNLFFPVGFVIAERVLYIPSTGFCMMVGYGWFLLFERFSDNNNNNEKTKRPSKKLLVTALVVVLCMHFVRTMLRNEDWENEYSIFVAGLKVTQRNAKLYNNVGHALESEGKYLEALQFFLKAVDVQPDDIGAHMNVGRTYNNLNEYELAETAFRKAKSLLPRPRPGERYQARVAPSHLNVFLNLANLIARNKSRLEEADALYRQAISMRADYTQAYINRGDVLIKMNRTQEAQEVYEKALLFDSSNPDIYYNLGVVLLEQGKATQALVYFNKALELEPLHEQALMNSAILIQESGRDELRPIAIQRLYQLIEKGKSNERVYFNLGMLAMDAKDYSEGEKWFRLAIEAKEDFRSALFNLALLLSDSNRPLEAVPFLKQLLRFHPDHVKGLILLGDIYINHVKDLDAAERCYKQIVKLDPKNVQGQHNLCVVYVERGHLNEAEQCLEKVSEIAPNENYVIRHLKIVRSRIMKLKQQKTNASKGLS</sequence>
<keyword evidence="13 17" id="KW-0472">Membrane</keyword>
<keyword evidence="12 17" id="KW-1133">Transmembrane helix</keyword>
<dbReference type="OrthoDB" id="66906at2759"/>
<keyword evidence="7" id="KW-0808">Transferase</keyword>
<comment type="pathway">
    <text evidence="4">Protein modification; protein glycosylation.</text>
</comment>
<evidence type="ECO:0000259" key="18">
    <source>
        <dbReference type="Pfam" id="PF08409"/>
    </source>
</evidence>
<dbReference type="FunFam" id="1.25.40.10:FF:000528">
    <property type="entry name" value="Transmembrane and TPR repeat-containing protein 3"/>
    <property type="match status" value="1"/>
</dbReference>
<dbReference type="GO" id="GO:0004169">
    <property type="term" value="F:dolichyl-phosphate-mannose-protein mannosyltransferase activity"/>
    <property type="evidence" value="ECO:0007669"/>
    <property type="project" value="UniProtKB-EC"/>
</dbReference>
<dbReference type="SMART" id="SM00028">
    <property type="entry name" value="TPR"/>
    <property type="match status" value="9"/>
</dbReference>
<dbReference type="GO" id="GO:0016020">
    <property type="term" value="C:membrane"/>
    <property type="evidence" value="ECO:0007669"/>
    <property type="project" value="UniProtKB-SubCell"/>
</dbReference>
<dbReference type="PANTHER" id="PTHR44395:SF1">
    <property type="entry name" value="PROTEIN O-MANNOSYL-TRANSFERASE TMTC3"/>
    <property type="match status" value="1"/>
</dbReference>
<dbReference type="InterPro" id="IPR011990">
    <property type="entry name" value="TPR-like_helical_dom_sf"/>
</dbReference>
<feature type="transmembrane region" description="Helical" evidence="17">
    <location>
        <begin position="362"/>
        <end position="382"/>
    </location>
</feature>
<comment type="caution">
    <text evidence="19">The sequence shown here is derived from an EMBL/GenBank/DDBJ whole genome shotgun (WGS) entry which is preliminary data.</text>
</comment>
<evidence type="ECO:0000313" key="20">
    <source>
        <dbReference type="Proteomes" id="UP000285301"/>
    </source>
</evidence>
<feature type="repeat" description="TPR" evidence="16">
    <location>
        <begin position="499"/>
        <end position="532"/>
    </location>
</feature>
<reference evidence="19 20" key="1">
    <citation type="journal article" date="2018" name="Gigascience">
        <title>Genomes of trombidid mites reveal novel predicted allergens and laterally-transferred genes associated with secondary metabolism.</title>
        <authorList>
            <person name="Dong X."/>
            <person name="Chaisiri K."/>
            <person name="Xia D."/>
            <person name="Armstrong S.D."/>
            <person name="Fang Y."/>
            <person name="Donnelly M.J."/>
            <person name="Kadowaki T."/>
            <person name="McGarry J.W."/>
            <person name="Darby A.C."/>
            <person name="Makepeace B.L."/>
        </authorList>
    </citation>
    <scope>NUCLEOTIDE SEQUENCE [LARGE SCALE GENOMIC DNA]</scope>
    <source>
        <strain evidence="19">UoL-WK</strain>
    </source>
</reference>
<dbReference type="UniPathway" id="UPA00378"/>
<dbReference type="Proteomes" id="UP000285301">
    <property type="component" value="Unassembled WGS sequence"/>
</dbReference>
<feature type="repeat" description="TPR" evidence="16">
    <location>
        <begin position="650"/>
        <end position="683"/>
    </location>
</feature>
<feature type="transmembrane region" description="Helical" evidence="17">
    <location>
        <begin position="161"/>
        <end position="177"/>
    </location>
</feature>
<evidence type="ECO:0000256" key="10">
    <source>
        <dbReference type="ARBA" id="ARBA00022803"/>
    </source>
</evidence>
<dbReference type="Pfam" id="PF08409">
    <property type="entry name" value="TMTC_DUF1736"/>
    <property type="match status" value="1"/>
</dbReference>
<dbReference type="FunFam" id="1.25.40.10:FF:000239">
    <property type="entry name" value="Transmembrane and TPR repeat-containing protein 3"/>
    <property type="match status" value="1"/>
</dbReference>
<evidence type="ECO:0000256" key="13">
    <source>
        <dbReference type="ARBA" id="ARBA00023136"/>
    </source>
</evidence>
<evidence type="ECO:0000256" key="11">
    <source>
        <dbReference type="ARBA" id="ARBA00022824"/>
    </source>
</evidence>
<comment type="catalytic activity">
    <reaction evidence="15">
        <text>a di-trans,poly-cis-dolichyl beta-D-mannosyl phosphate + L-seryl-[protein] = 3-O-(alpha-D-mannosyl)-L-seryl-[protein] + a di-trans,poly-cis-dolichyl phosphate + H(+)</text>
        <dbReference type="Rhea" id="RHEA:17377"/>
        <dbReference type="Rhea" id="RHEA-COMP:9863"/>
        <dbReference type="Rhea" id="RHEA-COMP:13546"/>
        <dbReference type="Rhea" id="RHEA-COMP:19498"/>
        <dbReference type="Rhea" id="RHEA-COMP:19501"/>
        <dbReference type="ChEBI" id="CHEBI:15378"/>
        <dbReference type="ChEBI" id="CHEBI:29999"/>
        <dbReference type="ChEBI" id="CHEBI:57683"/>
        <dbReference type="ChEBI" id="CHEBI:58211"/>
        <dbReference type="ChEBI" id="CHEBI:137321"/>
        <dbReference type="EC" id="2.4.1.109"/>
    </reaction>
</comment>